<organism evidence="2 3">
    <name type="scientific">Pseudofrankia asymbiotica</name>
    <dbReference type="NCBI Taxonomy" id="1834516"/>
    <lineage>
        <taxon>Bacteria</taxon>
        <taxon>Bacillati</taxon>
        <taxon>Actinomycetota</taxon>
        <taxon>Actinomycetes</taxon>
        <taxon>Frankiales</taxon>
        <taxon>Frankiaceae</taxon>
        <taxon>Pseudofrankia</taxon>
    </lineage>
</organism>
<keyword evidence="3" id="KW-1185">Reference proteome</keyword>
<proteinExistence type="inferred from homology"/>
<dbReference type="GO" id="GO:0003824">
    <property type="term" value="F:catalytic activity"/>
    <property type="evidence" value="ECO:0007669"/>
    <property type="project" value="UniProtKB-ARBA"/>
</dbReference>
<reference evidence="3" key="1">
    <citation type="submission" date="2016-10" db="EMBL/GenBank/DDBJ databases">
        <title>Frankia sp. NRRL B-16386 Genome sequencing.</title>
        <authorList>
            <person name="Ghodhbane-Gtari F."/>
            <person name="Swanson E."/>
            <person name="Gueddou A."/>
            <person name="Hezbri K."/>
            <person name="Ktari K."/>
            <person name="Nouioui I."/>
            <person name="Morris K."/>
            <person name="Simpson S."/>
            <person name="Abebe-Akele F."/>
            <person name="Thomas K."/>
            <person name="Gtari M."/>
            <person name="Tisa L.S."/>
        </authorList>
    </citation>
    <scope>NUCLEOTIDE SEQUENCE [LARGE SCALE GENOMIC DNA]</scope>
    <source>
        <strain evidence="3">NRRL B-16386</strain>
    </source>
</reference>
<evidence type="ECO:0000313" key="2">
    <source>
        <dbReference type="EMBL" id="ONH25376.1"/>
    </source>
</evidence>
<dbReference type="RefSeq" id="WP_076820304.1">
    <property type="nucleotide sequence ID" value="NZ_MOMC01000060.1"/>
</dbReference>
<dbReference type="OrthoDB" id="9777711at2"/>
<dbReference type="STRING" id="1834516.BL253_27600"/>
<dbReference type="CDD" id="cd06558">
    <property type="entry name" value="crotonase-like"/>
    <property type="match status" value="1"/>
</dbReference>
<evidence type="ECO:0000256" key="1">
    <source>
        <dbReference type="ARBA" id="ARBA00005254"/>
    </source>
</evidence>
<sequence length="265" mass="27357">MADGRSTQGPLLVEARGAVRVVTLNRPDALNAADEALHPALAQVWPELDADPEVRAIVLTGAGKAFSAGGDLGLLDRMTKDVDLRTHIMAEAADIVRGMTSVRVPIVAAVNGPAVGLGCSLAAMSDLVVVEEHAYFADPHVALGLVAADGGALTWPLLMSLLRAKEFILLGDRLPAAEALRLGLANRVVPTGTSVTTAVELATRLAALPPQAVTETKAILNGALRHGITSSLSDALGQETASFDEPAFQRNLAAMLSRAAGGASR</sequence>
<evidence type="ECO:0000313" key="3">
    <source>
        <dbReference type="Proteomes" id="UP000188929"/>
    </source>
</evidence>
<dbReference type="Gene3D" id="3.90.226.10">
    <property type="entry name" value="2-enoyl-CoA Hydratase, Chain A, domain 1"/>
    <property type="match status" value="1"/>
</dbReference>
<dbReference type="Pfam" id="PF00378">
    <property type="entry name" value="ECH_1"/>
    <property type="match status" value="1"/>
</dbReference>
<dbReference type="PANTHER" id="PTHR43802:SF1">
    <property type="entry name" value="IP11341P-RELATED"/>
    <property type="match status" value="1"/>
</dbReference>
<dbReference type="EMBL" id="MOMC01000060">
    <property type="protein sequence ID" value="ONH25376.1"/>
    <property type="molecule type" value="Genomic_DNA"/>
</dbReference>
<dbReference type="InterPro" id="IPR029045">
    <property type="entry name" value="ClpP/crotonase-like_dom_sf"/>
</dbReference>
<dbReference type="AlphaFoldDB" id="A0A1V2I512"/>
<comment type="caution">
    <text evidence="2">The sequence shown here is derived from an EMBL/GenBank/DDBJ whole genome shotgun (WGS) entry which is preliminary data.</text>
</comment>
<dbReference type="Proteomes" id="UP000188929">
    <property type="component" value="Unassembled WGS sequence"/>
</dbReference>
<dbReference type="PANTHER" id="PTHR43802">
    <property type="entry name" value="ENOYL-COA HYDRATASE"/>
    <property type="match status" value="1"/>
</dbReference>
<comment type="similarity">
    <text evidence="1">Belongs to the enoyl-CoA hydratase/isomerase family.</text>
</comment>
<dbReference type="SUPFAM" id="SSF52096">
    <property type="entry name" value="ClpP/crotonase"/>
    <property type="match status" value="1"/>
</dbReference>
<name>A0A1V2I512_9ACTN</name>
<protein>
    <submittedName>
        <fullName evidence="2">Enoyl-CoA hydratase</fullName>
    </submittedName>
</protein>
<dbReference type="InterPro" id="IPR001753">
    <property type="entry name" value="Enoyl-CoA_hydra/iso"/>
</dbReference>
<accession>A0A1V2I512</accession>
<gene>
    <name evidence="2" type="ORF">BL253_27600</name>
</gene>